<keyword evidence="3" id="KW-1185">Reference proteome</keyword>
<evidence type="ECO:0000313" key="3">
    <source>
        <dbReference type="Proteomes" id="UP000501240"/>
    </source>
</evidence>
<name>A0A7D4A4W1_ACTVE</name>
<proteinExistence type="predicted"/>
<gene>
    <name evidence="2" type="ORF">ACTIVE_4206</name>
</gene>
<evidence type="ECO:0000313" key="2">
    <source>
        <dbReference type="EMBL" id="QKG22565.1"/>
    </source>
</evidence>
<accession>A0A7D4A4W1</accession>
<organism evidence="2 3">
    <name type="scientific">Actinomadura verrucosospora</name>
    <dbReference type="NCBI Taxonomy" id="46165"/>
    <lineage>
        <taxon>Bacteria</taxon>
        <taxon>Bacillati</taxon>
        <taxon>Actinomycetota</taxon>
        <taxon>Actinomycetes</taxon>
        <taxon>Streptosporangiales</taxon>
        <taxon>Thermomonosporaceae</taxon>
        <taxon>Actinomadura</taxon>
    </lineage>
</organism>
<evidence type="ECO:0000256" key="1">
    <source>
        <dbReference type="SAM" id="MobiDB-lite"/>
    </source>
</evidence>
<dbReference type="AlphaFoldDB" id="A0A7D4A4W1"/>
<sequence>MPAEPIKALAFNTLLSSQETDTHRAGPAFAFPAPGRLILTLSDPLGVSISGLFRLPFRSACASLPGGVAISSDPARFAKSGLTDAITARADTAKPRRLLSGGFPVGPAAFRRPAPLWGEVNSMPTDRRRQTGSRHPRGTVPTFPAPAASTERL</sequence>
<dbReference type="Proteomes" id="UP000501240">
    <property type="component" value="Chromosome"/>
</dbReference>
<protein>
    <submittedName>
        <fullName evidence="2">Uncharacterized protein</fullName>
    </submittedName>
</protein>
<dbReference type="EMBL" id="CP053892">
    <property type="protein sequence ID" value="QKG22565.1"/>
    <property type="molecule type" value="Genomic_DNA"/>
</dbReference>
<feature type="region of interest" description="Disordered" evidence="1">
    <location>
        <begin position="115"/>
        <end position="153"/>
    </location>
</feature>
<reference evidence="2 3" key="1">
    <citation type="submission" date="2020-05" db="EMBL/GenBank/DDBJ databases">
        <title>Actinomadura verrucosospora NRRL-B18236 (PFL_A860) Genome sequencing and assembly.</title>
        <authorList>
            <person name="Samborskyy M."/>
        </authorList>
    </citation>
    <scope>NUCLEOTIDE SEQUENCE [LARGE SCALE GENOMIC DNA]</scope>
    <source>
        <strain evidence="2 3">NRRL:B18236</strain>
    </source>
</reference>